<sequence>MLQEEWRRIPVDILYKLVESMPDRVAAVIARRGGSEEKERNRTIFKEKIKNIASKGEIRDTSVMSVREINANVSNSAKISGKQAVASTEEETGVTRTGIQQAQQNETSVQANGNSGHQMGGIPKRVKELRSKSRLTRSRVMQIRDSSGSNDEGKGENKVKKQYDLRKWCGGEISLDIGHIRQHTCLTWSQATKGNIEGGGFGPVLWIEFGVAQWSERLVRRTKDPVRLNVQFTAGLELAKAVATLSSVLPVLT</sequence>
<keyword evidence="3" id="KW-1185">Reference proteome</keyword>
<gene>
    <name evidence="2" type="ORF">ANN_04111</name>
</gene>
<organism evidence="2 3">
    <name type="scientific">Periplaneta americana</name>
    <name type="common">American cockroach</name>
    <name type="synonym">Blatta americana</name>
    <dbReference type="NCBI Taxonomy" id="6978"/>
    <lineage>
        <taxon>Eukaryota</taxon>
        <taxon>Metazoa</taxon>
        <taxon>Ecdysozoa</taxon>
        <taxon>Arthropoda</taxon>
        <taxon>Hexapoda</taxon>
        <taxon>Insecta</taxon>
        <taxon>Pterygota</taxon>
        <taxon>Neoptera</taxon>
        <taxon>Polyneoptera</taxon>
        <taxon>Dictyoptera</taxon>
        <taxon>Blattodea</taxon>
        <taxon>Blattoidea</taxon>
        <taxon>Blattidae</taxon>
        <taxon>Blattinae</taxon>
        <taxon>Periplaneta</taxon>
    </lineage>
</organism>
<name>A0ABQ8T7P1_PERAM</name>
<dbReference type="Proteomes" id="UP001148838">
    <property type="component" value="Unassembled WGS sequence"/>
</dbReference>
<feature type="region of interest" description="Disordered" evidence="1">
    <location>
        <begin position="133"/>
        <end position="158"/>
    </location>
</feature>
<protein>
    <submittedName>
        <fullName evidence="2">Uncharacterized protein</fullName>
    </submittedName>
</protein>
<proteinExistence type="predicted"/>
<reference evidence="2 3" key="1">
    <citation type="journal article" date="2022" name="Allergy">
        <title>Genome assembly and annotation of Periplaneta americana reveal a comprehensive cockroach allergen profile.</title>
        <authorList>
            <person name="Wang L."/>
            <person name="Xiong Q."/>
            <person name="Saelim N."/>
            <person name="Wang L."/>
            <person name="Nong W."/>
            <person name="Wan A.T."/>
            <person name="Shi M."/>
            <person name="Liu X."/>
            <person name="Cao Q."/>
            <person name="Hui J.H.L."/>
            <person name="Sookrung N."/>
            <person name="Leung T.F."/>
            <person name="Tungtrongchitr A."/>
            <person name="Tsui S.K.W."/>
        </authorList>
    </citation>
    <scope>NUCLEOTIDE SEQUENCE [LARGE SCALE GENOMIC DNA]</scope>
    <source>
        <strain evidence="2">PWHHKU_190912</strain>
    </source>
</reference>
<accession>A0ABQ8T7P1</accession>
<dbReference type="EMBL" id="JAJSOF020000013">
    <property type="protein sequence ID" value="KAJ4442524.1"/>
    <property type="molecule type" value="Genomic_DNA"/>
</dbReference>
<comment type="caution">
    <text evidence="2">The sequence shown here is derived from an EMBL/GenBank/DDBJ whole genome shotgun (WGS) entry which is preliminary data.</text>
</comment>
<evidence type="ECO:0000313" key="2">
    <source>
        <dbReference type="EMBL" id="KAJ4442524.1"/>
    </source>
</evidence>
<evidence type="ECO:0000256" key="1">
    <source>
        <dbReference type="SAM" id="MobiDB-lite"/>
    </source>
</evidence>
<evidence type="ECO:0000313" key="3">
    <source>
        <dbReference type="Proteomes" id="UP001148838"/>
    </source>
</evidence>